<proteinExistence type="predicted"/>
<organism evidence="2 3">
    <name type="scientific">Klebsiella quasipneumoniae</name>
    <dbReference type="NCBI Taxonomy" id="1463165"/>
    <lineage>
        <taxon>Bacteria</taxon>
        <taxon>Pseudomonadati</taxon>
        <taxon>Pseudomonadota</taxon>
        <taxon>Gammaproteobacteria</taxon>
        <taxon>Enterobacterales</taxon>
        <taxon>Enterobacteriaceae</taxon>
        <taxon>Klebsiella/Raoultella group</taxon>
        <taxon>Klebsiella</taxon>
        <taxon>Klebsiella pneumoniae complex</taxon>
    </lineage>
</organism>
<reference evidence="2" key="1">
    <citation type="submission" date="2020-08" db="EMBL/GenBank/DDBJ databases">
        <title>Genomic evolution and epidemiology of Klebsiella pneumoniae from a major hospital in Beijing, China, over a fifteen-year period: dissemination of known and novel high-risk clones.</title>
        <authorList>
            <person name="Palmieri M."/>
        </authorList>
    </citation>
    <scope>NUCLEOTIDE SEQUENCE</scope>
    <source>
        <strain evidence="2">K7050</strain>
    </source>
</reference>
<keyword evidence="1" id="KW-0472">Membrane</keyword>
<keyword evidence="1" id="KW-0812">Transmembrane</keyword>
<evidence type="ECO:0000256" key="1">
    <source>
        <dbReference type="SAM" id="Phobius"/>
    </source>
</evidence>
<accession>A0A8I0A4J8</accession>
<evidence type="ECO:0000313" key="2">
    <source>
        <dbReference type="EMBL" id="MBC5047051.1"/>
    </source>
</evidence>
<comment type="caution">
    <text evidence="2">The sequence shown here is derived from an EMBL/GenBank/DDBJ whole genome shotgun (WGS) entry which is preliminary data.</text>
</comment>
<evidence type="ECO:0000313" key="3">
    <source>
        <dbReference type="Proteomes" id="UP000646540"/>
    </source>
</evidence>
<dbReference type="AlphaFoldDB" id="A0A8I0A4J8"/>
<feature type="transmembrane region" description="Helical" evidence="1">
    <location>
        <begin position="39"/>
        <end position="57"/>
    </location>
</feature>
<dbReference type="EMBL" id="JACNQW010000010">
    <property type="protein sequence ID" value="MBC5047051.1"/>
    <property type="molecule type" value="Genomic_DNA"/>
</dbReference>
<dbReference type="RefSeq" id="WP_023304973.1">
    <property type="nucleotide sequence ID" value="NZ_BQUG01000011.1"/>
</dbReference>
<dbReference type="Proteomes" id="UP000646540">
    <property type="component" value="Unassembled WGS sequence"/>
</dbReference>
<protein>
    <submittedName>
        <fullName evidence="2">Uncharacterized protein</fullName>
    </submittedName>
</protein>
<sequence>MWHPKDDEDIECVSCEIENLTELLDLMYASFENMGEKQLFVLLGLALNLSSNIFLWIKEEERRRENKPD</sequence>
<keyword evidence="1" id="KW-1133">Transmembrane helix</keyword>
<gene>
    <name evidence="2" type="ORF">H8L09_16985</name>
</gene>
<name>A0A8I0A4J8_9ENTR</name>